<dbReference type="PANTHER" id="PTHR30582:SF24">
    <property type="entry name" value="L,D-TRANSPEPTIDASE ERFK_SRFK-RELATED"/>
    <property type="match status" value="1"/>
</dbReference>
<dbReference type="EMBL" id="LABX01000256">
    <property type="protein sequence ID" value="KMO28254.1"/>
    <property type="molecule type" value="Genomic_DNA"/>
</dbReference>
<keyword evidence="5" id="KW-0378">Hydrolase</keyword>
<keyword evidence="10" id="KW-0732">Signal</keyword>
<feature type="signal peptide" evidence="10">
    <location>
        <begin position="1"/>
        <end position="20"/>
    </location>
</feature>
<dbReference type="UniPathway" id="UPA00219"/>
<dbReference type="InterPro" id="IPR005490">
    <property type="entry name" value="LD_TPept_cat_dom"/>
</dbReference>
<keyword evidence="6 9" id="KW-0133">Cell shape</keyword>
<dbReference type="GO" id="GO:0071555">
    <property type="term" value="P:cell wall organization"/>
    <property type="evidence" value="ECO:0007669"/>
    <property type="project" value="UniProtKB-UniRule"/>
</dbReference>
<dbReference type="FunFam" id="2.40.440.10:FF:000002">
    <property type="entry name" value="L,D-transpeptidase ErfK/SrfK"/>
    <property type="match status" value="1"/>
</dbReference>
<accession>A0A0J6S3L8</accession>
<dbReference type="GO" id="GO:0016757">
    <property type="term" value="F:glycosyltransferase activity"/>
    <property type="evidence" value="ECO:0007669"/>
    <property type="project" value="UniProtKB-KW"/>
</dbReference>
<evidence type="ECO:0000256" key="6">
    <source>
        <dbReference type="ARBA" id="ARBA00022960"/>
    </source>
</evidence>
<evidence type="ECO:0000256" key="1">
    <source>
        <dbReference type="ARBA" id="ARBA00004752"/>
    </source>
</evidence>
<evidence type="ECO:0000256" key="5">
    <source>
        <dbReference type="ARBA" id="ARBA00022801"/>
    </source>
</evidence>
<dbReference type="SUPFAM" id="SSF141523">
    <property type="entry name" value="L,D-transpeptidase catalytic domain-like"/>
    <property type="match status" value="1"/>
</dbReference>
<dbReference type="GO" id="GO:0018104">
    <property type="term" value="P:peptidoglycan-protein cross-linking"/>
    <property type="evidence" value="ECO:0007669"/>
    <property type="project" value="TreeGrafter"/>
</dbReference>
<feature type="active site" description="Nucleophile" evidence="9">
    <location>
        <position position="188"/>
    </location>
</feature>
<proteinExistence type="inferred from homology"/>
<evidence type="ECO:0000256" key="9">
    <source>
        <dbReference type="PROSITE-ProRule" id="PRU01373"/>
    </source>
</evidence>
<dbReference type="PATRIC" id="fig|270351.6.peg.3826"/>
<keyword evidence="4" id="KW-0808">Transferase</keyword>
<evidence type="ECO:0000256" key="8">
    <source>
        <dbReference type="ARBA" id="ARBA00023316"/>
    </source>
</evidence>
<keyword evidence="7 9" id="KW-0573">Peptidoglycan synthesis</keyword>
<name>A0A0J6S3L8_9HYPH</name>
<evidence type="ECO:0000256" key="7">
    <source>
        <dbReference type="ARBA" id="ARBA00022984"/>
    </source>
</evidence>
<evidence type="ECO:0000259" key="11">
    <source>
        <dbReference type="PROSITE" id="PS52029"/>
    </source>
</evidence>
<evidence type="ECO:0000256" key="3">
    <source>
        <dbReference type="ARBA" id="ARBA00022676"/>
    </source>
</evidence>
<feature type="domain" description="L,D-TPase catalytic" evidence="11">
    <location>
        <begin position="79"/>
        <end position="212"/>
    </location>
</feature>
<keyword evidence="8 9" id="KW-0961">Cell wall biogenesis/degradation</keyword>
<evidence type="ECO:0000256" key="2">
    <source>
        <dbReference type="ARBA" id="ARBA00005992"/>
    </source>
</evidence>
<protein>
    <submittedName>
        <fullName evidence="12">ErfK/YbiS/YcfS/YnhG family protein</fullName>
    </submittedName>
</protein>
<evidence type="ECO:0000256" key="10">
    <source>
        <dbReference type="SAM" id="SignalP"/>
    </source>
</evidence>
<dbReference type="RefSeq" id="WP_048467087.1">
    <property type="nucleotide sequence ID" value="NZ_JBNTQU010000027.1"/>
</dbReference>
<reference evidence="12 13" key="1">
    <citation type="submission" date="2015-03" db="EMBL/GenBank/DDBJ databases">
        <title>Genome sequencing of Methylobacterium aquaticum DSM16371 type strain.</title>
        <authorList>
            <person name="Chaudhry V."/>
            <person name="Patil P.B."/>
        </authorList>
    </citation>
    <scope>NUCLEOTIDE SEQUENCE [LARGE SCALE GENOMIC DNA]</scope>
    <source>
        <strain evidence="12 13">DSM 16371</strain>
    </source>
</reference>
<comment type="pathway">
    <text evidence="1 9">Cell wall biogenesis; peptidoglycan biosynthesis.</text>
</comment>
<evidence type="ECO:0000313" key="13">
    <source>
        <dbReference type="Proteomes" id="UP000035929"/>
    </source>
</evidence>
<feature type="chain" id="PRO_5005280744" evidence="10">
    <location>
        <begin position="21"/>
        <end position="219"/>
    </location>
</feature>
<organism evidence="12 13">
    <name type="scientific">Methylobacterium aquaticum</name>
    <dbReference type="NCBI Taxonomy" id="270351"/>
    <lineage>
        <taxon>Bacteria</taxon>
        <taxon>Pseudomonadati</taxon>
        <taxon>Pseudomonadota</taxon>
        <taxon>Alphaproteobacteria</taxon>
        <taxon>Hyphomicrobiales</taxon>
        <taxon>Methylobacteriaceae</taxon>
        <taxon>Methylobacterium</taxon>
    </lineage>
</organism>
<comment type="caution">
    <text evidence="12">The sequence shown here is derived from an EMBL/GenBank/DDBJ whole genome shotgun (WGS) entry which is preliminary data.</text>
</comment>
<dbReference type="Proteomes" id="UP000035929">
    <property type="component" value="Unassembled WGS sequence"/>
</dbReference>
<evidence type="ECO:0000313" key="12">
    <source>
        <dbReference type="EMBL" id="KMO28254.1"/>
    </source>
</evidence>
<evidence type="ECO:0000256" key="4">
    <source>
        <dbReference type="ARBA" id="ARBA00022679"/>
    </source>
</evidence>
<dbReference type="GO" id="GO:0008360">
    <property type="term" value="P:regulation of cell shape"/>
    <property type="evidence" value="ECO:0007669"/>
    <property type="project" value="UniProtKB-UniRule"/>
</dbReference>
<comment type="similarity">
    <text evidence="2">Belongs to the YkuD family.</text>
</comment>
<dbReference type="InterPro" id="IPR038063">
    <property type="entry name" value="Transpep_catalytic_dom"/>
</dbReference>
<dbReference type="PANTHER" id="PTHR30582">
    <property type="entry name" value="L,D-TRANSPEPTIDASE"/>
    <property type="match status" value="1"/>
</dbReference>
<dbReference type="Pfam" id="PF03734">
    <property type="entry name" value="YkuD"/>
    <property type="match status" value="1"/>
</dbReference>
<keyword evidence="3" id="KW-0328">Glycosyltransferase</keyword>
<dbReference type="Gene3D" id="2.40.440.10">
    <property type="entry name" value="L,D-transpeptidase catalytic domain-like"/>
    <property type="match status" value="1"/>
</dbReference>
<feature type="active site" description="Proton donor/acceptor" evidence="9">
    <location>
        <position position="172"/>
    </location>
</feature>
<dbReference type="InterPro" id="IPR050979">
    <property type="entry name" value="LD-transpeptidase"/>
</dbReference>
<dbReference type="GO" id="GO:0071972">
    <property type="term" value="F:peptidoglycan L,D-transpeptidase activity"/>
    <property type="evidence" value="ECO:0007669"/>
    <property type="project" value="TreeGrafter"/>
</dbReference>
<sequence length="219" mass="23883">MLPRRLVLAFLAGLPLAACNARGPAPVAAVDPAAVGPDAAWYIGSMPDQPYDVPLVDRSRMDPKYRRQTVAYTGLEKPGTVVVDIDERMLYLVQDGGQALRYGVGVGKLGFSWKGTATVGRKGVWPDWGPTAKMVSLNPDLPRSRKGGVDNPLGARALYLYQGGRDILFRIHGTNEPWSIGEQMSSGCVRMLNEDVVDLYNRVPVGTTVLVKRNGKYRV</sequence>
<dbReference type="GO" id="GO:0005576">
    <property type="term" value="C:extracellular region"/>
    <property type="evidence" value="ECO:0007669"/>
    <property type="project" value="TreeGrafter"/>
</dbReference>
<dbReference type="OrthoDB" id="8478453at2"/>
<dbReference type="PROSITE" id="PS52029">
    <property type="entry name" value="LD_TPASE"/>
    <property type="match status" value="1"/>
</dbReference>
<gene>
    <name evidence="12" type="ORF">VP06_28100</name>
</gene>
<dbReference type="AlphaFoldDB" id="A0A0J6S3L8"/>
<dbReference type="CDD" id="cd16913">
    <property type="entry name" value="YkuD_like"/>
    <property type="match status" value="1"/>
</dbReference>